<dbReference type="GeneID" id="118430887"/>
<dbReference type="PANTHER" id="PTHR24543:SF335">
    <property type="entry name" value="EGF-LIKE REPEAT AND DISCOIDIN I-LIKE DOMAIN-CONTAINING PROTEIN 3"/>
    <property type="match status" value="1"/>
</dbReference>
<dbReference type="SMART" id="SM00034">
    <property type="entry name" value="CLECT"/>
    <property type="match status" value="2"/>
</dbReference>
<gene>
    <name evidence="9" type="primary">LOC118430887</name>
</gene>
<dbReference type="CDD" id="cd00057">
    <property type="entry name" value="FA58C"/>
    <property type="match status" value="2"/>
</dbReference>
<keyword evidence="3" id="KW-1015">Disulfide bond</keyword>
<keyword evidence="1" id="KW-0479">Metal-binding</keyword>
<dbReference type="KEGG" id="bfo:118430887"/>
<dbReference type="PROSITE" id="PS50022">
    <property type="entry name" value="FA58C_3"/>
    <property type="match status" value="3"/>
</dbReference>
<dbReference type="InterPro" id="IPR006585">
    <property type="entry name" value="FTP1"/>
</dbReference>
<dbReference type="SMART" id="SM00231">
    <property type="entry name" value="FA58C"/>
    <property type="match status" value="2"/>
</dbReference>
<feature type="domain" description="C-type lectin" evidence="6">
    <location>
        <begin position="349"/>
        <end position="471"/>
    </location>
</feature>
<dbReference type="Pfam" id="PF00059">
    <property type="entry name" value="Lectin_C"/>
    <property type="match status" value="2"/>
</dbReference>
<dbReference type="Pfam" id="PF08685">
    <property type="entry name" value="GON"/>
    <property type="match status" value="1"/>
</dbReference>
<keyword evidence="8" id="KW-1185">Reference proteome</keyword>
<feature type="signal peptide" evidence="4">
    <location>
        <begin position="1"/>
        <end position="21"/>
    </location>
</feature>
<evidence type="ECO:0000313" key="8">
    <source>
        <dbReference type="Proteomes" id="UP000001554"/>
    </source>
</evidence>
<reference evidence="8" key="1">
    <citation type="journal article" date="2020" name="Nat. Ecol. Evol.">
        <title>Deeply conserved synteny resolves early events in vertebrate evolution.</title>
        <authorList>
            <person name="Simakov O."/>
            <person name="Marletaz F."/>
            <person name="Yue J.X."/>
            <person name="O'Connell B."/>
            <person name="Jenkins J."/>
            <person name="Brandt A."/>
            <person name="Calef R."/>
            <person name="Tung C.H."/>
            <person name="Huang T.K."/>
            <person name="Schmutz J."/>
            <person name="Satoh N."/>
            <person name="Yu J.K."/>
            <person name="Putnam N.H."/>
            <person name="Green R.E."/>
            <person name="Rokhsar D.S."/>
        </authorList>
    </citation>
    <scope>NUCLEOTIDE SEQUENCE [LARGE SCALE GENOMIC DNA]</scope>
    <source>
        <strain evidence="8">S238N-H82</strain>
    </source>
</reference>
<dbReference type="InterPro" id="IPR016187">
    <property type="entry name" value="CTDL_fold"/>
</dbReference>
<dbReference type="InterPro" id="IPR012314">
    <property type="entry name" value="Pept_M12B_GON-ADAMTSs"/>
</dbReference>
<dbReference type="Gene3D" id="3.10.100.10">
    <property type="entry name" value="Mannose-Binding Protein A, subunit A"/>
    <property type="match status" value="2"/>
</dbReference>
<dbReference type="Pfam" id="PF00754">
    <property type="entry name" value="F5_F8_type_C"/>
    <property type="match status" value="3"/>
</dbReference>
<evidence type="ECO:0000256" key="3">
    <source>
        <dbReference type="ARBA" id="ARBA00023157"/>
    </source>
</evidence>
<dbReference type="SMART" id="SM00607">
    <property type="entry name" value="FTP"/>
    <property type="match status" value="1"/>
</dbReference>
<dbReference type="GO" id="GO:0008270">
    <property type="term" value="F:zinc ion binding"/>
    <property type="evidence" value="ECO:0007669"/>
    <property type="project" value="InterPro"/>
</dbReference>
<feature type="chain" id="PRO_5039954716" evidence="4">
    <location>
        <begin position="22"/>
        <end position="1231"/>
    </location>
</feature>
<evidence type="ECO:0000256" key="4">
    <source>
        <dbReference type="SAM" id="SignalP"/>
    </source>
</evidence>
<dbReference type="GO" id="GO:0004222">
    <property type="term" value="F:metalloendopeptidase activity"/>
    <property type="evidence" value="ECO:0007669"/>
    <property type="project" value="InterPro"/>
</dbReference>
<dbReference type="PANTHER" id="PTHR24543">
    <property type="entry name" value="MULTICOPPER OXIDASE-RELATED"/>
    <property type="match status" value="1"/>
</dbReference>
<dbReference type="InterPro" id="IPR001304">
    <property type="entry name" value="C-type_lectin-like"/>
</dbReference>
<keyword evidence="2" id="KW-0106">Calcium</keyword>
<accession>A0A9J7MD43</accession>
<dbReference type="RefSeq" id="XP_035697814.1">
    <property type="nucleotide sequence ID" value="XM_035841921.1"/>
</dbReference>
<dbReference type="InterPro" id="IPR018378">
    <property type="entry name" value="C-type_lectin_CS"/>
</dbReference>
<feature type="domain" description="F5/8 type C" evidence="5">
    <location>
        <begin position="926"/>
        <end position="1092"/>
    </location>
</feature>
<proteinExistence type="predicted"/>
<reference evidence="9" key="2">
    <citation type="submission" date="2025-08" db="UniProtKB">
        <authorList>
            <consortium name="RefSeq"/>
        </authorList>
    </citation>
    <scope>IDENTIFICATION</scope>
    <source>
        <strain evidence="9">S238N-H82</strain>
        <tissue evidence="9">Testes</tissue>
    </source>
</reference>
<dbReference type="Proteomes" id="UP000001554">
    <property type="component" value="Chromosome 14"/>
</dbReference>
<keyword evidence="4" id="KW-0732">Signal</keyword>
<dbReference type="InterPro" id="IPR008979">
    <property type="entry name" value="Galactose-bd-like_sf"/>
</dbReference>
<evidence type="ECO:0000313" key="9">
    <source>
        <dbReference type="RefSeq" id="XP_035697814.1"/>
    </source>
</evidence>
<protein>
    <submittedName>
        <fullName evidence="9">Uncharacterized protein LOC118430887</fullName>
    </submittedName>
</protein>
<evidence type="ECO:0000256" key="1">
    <source>
        <dbReference type="ARBA" id="ARBA00022723"/>
    </source>
</evidence>
<dbReference type="InterPro" id="IPR000421">
    <property type="entry name" value="FA58C"/>
</dbReference>
<dbReference type="Gene3D" id="2.60.120.260">
    <property type="entry name" value="Galactose-binding domain-like"/>
    <property type="match status" value="4"/>
</dbReference>
<evidence type="ECO:0000259" key="6">
    <source>
        <dbReference type="PROSITE" id="PS50041"/>
    </source>
</evidence>
<organism evidence="8 9">
    <name type="scientific">Branchiostoma floridae</name>
    <name type="common">Florida lancelet</name>
    <name type="synonym">Amphioxus</name>
    <dbReference type="NCBI Taxonomy" id="7739"/>
    <lineage>
        <taxon>Eukaryota</taxon>
        <taxon>Metazoa</taxon>
        <taxon>Chordata</taxon>
        <taxon>Cephalochordata</taxon>
        <taxon>Leptocardii</taxon>
        <taxon>Amphioxiformes</taxon>
        <taxon>Branchiostomatidae</taxon>
        <taxon>Branchiostoma</taxon>
    </lineage>
</organism>
<dbReference type="SUPFAM" id="SSF56436">
    <property type="entry name" value="C-type lectin-like"/>
    <property type="match status" value="2"/>
</dbReference>
<dbReference type="Pfam" id="PF22633">
    <property type="entry name" value="F5_F8_type_C_2"/>
    <property type="match status" value="1"/>
</dbReference>
<dbReference type="OrthoDB" id="5855429at2759"/>
<dbReference type="PROSITE" id="PS50041">
    <property type="entry name" value="C_TYPE_LECTIN_2"/>
    <property type="match status" value="2"/>
</dbReference>
<dbReference type="PROSITE" id="PS00615">
    <property type="entry name" value="C_TYPE_LECTIN_1"/>
    <property type="match status" value="1"/>
</dbReference>
<evidence type="ECO:0000259" key="5">
    <source>
        <dbReference type="PROSITE" id="PS50022"/>
    </source>
</evidence>
<evidence type="ECO:0000259" key="7">
    <source>
        <dbReference type="PROSITE" id="PS51046"/>
    </source>
</evidence>
<dbReference type="CDD" id="cd00037">
    <property type="entry name" value="CLECT"/>
    <property type="match status" value="2"/>
</dbReference>
<dbReference type="PROSITE" id="PS51046">
    <property type="entry name" value="GON"/>
    <property type="match status" value="1"/>
</dbReference>
<name>A0A9J7MD43_BRAFL</name>
<sequence>MGMTVVIVVLAVLMPLQQASGQTTDQGEEDATMQAVEFVERELGISEQQSAGEAPEQTSGETATLTVPWPCQQSIRERLVCVREAGATQLDELQANLTKLQGTVAHQDAKIADLTARLQLLEQGNNKPASCSEAKSQNPEAGDGEYTLYPFSTNKDVSLRVYCHGMASGNPKEFLSLPAGPDYNYATVVSDRLVDSSQWHCTGPLQDPYASRAGTTKFSKLRIQFDASKVEVIRDDYTFAQTTGPNDVDYGHAGDCYSANQECAKGTFRVNLTGTDLALAPKVHWVMEERYPESLTINDMFISEDRKVASARCGGWCGHCWPAGKKMHLTKEVTYPQASCPQNDSLVLPSGKTYYAGENSSTYSSAQEDCGRRGGIVAIPRDDEEQRGLVFLKNCVNSGDQFWLGIEKTAGTWKDSRGTSLGSFTSWAPGEPDDFDNGFSCAHVVFGDKVGERRDNWADAHCGAHYRYVCEIEDGLVTGEVNLALGKTATQSSDYVHLEEALGAGKAVDGSRATDIGQDKACTHTQRDYQPWWKVDLSRTYTVQRVSILNRGDCCGERLKDFAVRVGPNEDFSLNGQCGETYTDTPTDGQTIVVYCNPPISGRYVSVQLMGREDYLSLCEVEVYAETGDDDVRPSEVDEDLDISSETVDWLARDSSWVVDYTGGGVAAQALDGDDATFWNPHGVERYLNNWYIALDLTAPATLTRIAIDQYGDTRHDIAAFKLQTSQVGSPYDWKDVASFTNVQGGTDGRQEFGGFQGTARYWRFVVTETHKGFQPWLRELNFYGVPPASSWSASSQYDSRHSADRADINSRETSDKAGAWAAVTNDQDQWLMRDLGEVKVVTGVITKGRDYSPDWPHEPHDQYVTSYVISYGVENGDEKFYTNAKDEITVFAGNSDRDGEVHHDFRNYSGPDTLTARFVKIHPRTWHQHISMRAKIITSASSWSASSQFDSRHSADRADINSRETSDKAGAWAAVTNDQDQWLMRDLGEVKAVTGVITKGRDYSPDWPHEPHDQYVTSYVISYGVENGDEKFYTNAEDKITVFAGNSDRDGEVHHDFSNYSGPDTLRARFVKIHPRTWHQHISMRAKIITSVCPSGYVPFRDGDRCFNFSIGQKNYTDARSACQAAGGHLAMPKDQATNDFLVNQIRGRYPNGSDVWFGLTDQADEGSFLWEDGTPLVGWTDWCTEQPDDYETGEDCVEWWDSCDYKWNDVPCTVSRYYVCEAGAIAPGP</sequence>
<evidence type="ECO:0000256" key="2">
    <source>
        <dbReference type="ARBA" id="ARBA00022837"/>
    </source>
</evidence>
<feature type="domain" description="F5/8 type C" evidence="5">
    <location>
        <begin position="778"/>
        <end position="924"/>
    </location>
</feature>
<dbReference type="InterPro" id="IPR016186">
    <property type="entry name" value="C-type_lectin-like/link_sf"/>
</dbReference>
<dbReference type="AlphaFoldDB" id="A0A9J7MD43"/>
<feature type="domain" description="F5/8 type C" evidence="5">
    <location>
        <begin position="636"/>
        <end position="765"/>
    </location>
</feature>
<dbReference type="SUPFAM" id="SSF49785">
    <property type="entry name" value="Galactose-binding domain-like"/>
    <property type="match status" value="4"/>
</dbReference>
<feature type="domain" description="C-type lectin" evidence="6">
    <location>
        <begin position="1103"/>
        <end position="1223"/>
    </location>
</feature>
<feature type="domain" description="GON" evidence="7">
    <location>
        <begin position="127"/>
        <end position="333"/>
    </location>
</feature>